<evidence type="ECO:0000259" key="5">
    <source>
        <dbReference type="PROSITE" id="PS51387"/>
    </source>
</evidence>
<organism evidence="6 7">
    <name type="scientific">Aspergillus steynii IBT 23096</name>
    <dbReference type="NCBI Taxonomy" id="1392250"/>
    <lineage>
        <taxon>Eukaryota</taxon>
        <taxon>Fungi</taxon>
        <taxon>Dikarya</taxon>
        <taxon>Ascomycota</taxon>
        <taxon>Pezizomycotina</taxon>
        <taxon>Eurotiomycetes</taxon>
        <taxon>Eurotiomycetidae</taxon>
        <taxon>Eurotiales</taxon>
        <taxon>Aspergillaceae</taxon>
        <taxon>Aspergillus</taxon>
        <taxon>Aspergillus subgen. Circumdati</taxon>
    </lineage>
</organism>
<dbReference type="GO" id="GO:0005739">
    <property type="term" value="C:mitochondrion"/>
    <property type="evidence" value="ECO:0007669"/>
    <property type="project" value="TreeGrafter"/>
</dbReference>
<evidence type="ECO:0000256" key="4">
    <source>
        <dbReference type="ARBA" id="ARBA00023002"/>
    </source>
</evidence>
<reference evidence="6 7" key="1">
    <citation type="submission" date="2016-12" db="EMBL/GenBank/DDBJ databases">
        <title>The genomes of Aspergillus section Nigri reveals drivers in fungal speciation.</title>
        <authorList>
            <consortium name="DOE Joint Genome Institute"/>
            <person name="Vesth T.C."/>
            <person name="Nybo J."/>
            <person name="Theobald S."/>
            <person name="Brandl J."/>
            <person name="Frisvad J.C."/>
            <person name="Nielsen K.F."/>
            <person name="Lyhne E.K."/>
            <person name="Kogle M.E."/>
            <person name="Kuo A."/>
            <person name="Riley R."/>
            <person name="Clum A."/>
            <person name="Nolan M."/>
            <person name="Lipzen A."/>
            <person name="Salamov A."/>
            <person name="Henrissat B."/>
            <person name="Wiebenga A."/>
            <person name="De Vries R.P."/>
            <person name="Grigoriev I.V."/>
            <person name="Mortensen U.H."/>
            <person name="Andersen M.R."/>
            <person name="Baker S.E."/>
        </authorList>
    </citation>
    <scope>NUCLEOTIDE SEQUENCE [LARGE SCALE GENOMIC DNA]</scope>
    <source>
        <strain evidence="6 7">IBT 23096</strain>
    </source>
</reference>
<dbReference type="EMBL" id="MSFO01000005">
    <property type="protein sequence ID" value="PLB48309.1"/>
    <property type="molecule type" value="Genomic_DNA"/>
</dbReference>
<dbReference type="GO" id="GO:0004458">
    <property type="term" value="F:D-lactate dehydrogenase (cytochrome) activity"/>
    <property type="evidence" value="ECO:0007669"/>
    <property type="project" value="TreeGrafter"/>
</dbReference>
<evidence type="ECO:0000313" key="6">
    <source>
        <dbReference type="EMBL" id="PLB48309.1"/>
    </source>
</evidence>
<accession>A0A2I2G615</accession>
<dbReference type="Gene3D" id="1.10.45.10">
    <property type="entry name" value="Vanillyl-alcohol Oxidase, Chain A, domain 4"/>
    <property type="match status" value="1"/>
</dbReference>
<protein>
    <submittedName>
        <fullName evidence="6">Glycolate oxidase</fullName>
    </submittedName>
</protein>
<dbReference type="Gene3D" id="3.30.465.10">
    <property type="match status" value="1"/>
</dbReference>
<evidence type="ECO:0000256" key="2">
    <source>
        <dbReference type="ARBA" id="ARBA00022630"/>
    </source>
</evidence>
<dbReference type="PANTHER" id="PTHR11748">
    <property type="entry name" value="D-LACTATE DEHYDROGENASE"/>
    <property type="match status" value="1"/>
</dbReference>
<dbReference type="InterPro" id="IPR016166">
    <property type="entry name" value="FAD-bd_PCMH"/>
</dbReference>
<dbReference type="SUPFAM" id="SSF55103">
    <property type="entry name" value="FAD-linked oxidases, C-terminal domain"/>
    <property type="match status" value="1"/>
</dbReference>
<evidence type="ECO:0000256" key="3">
    <source>
        <dbReference type="ARBA" id="ARBA00022827"/>
    </source>
</evidence>
<dbReference type="InterPro" id="IPR004113">
    <property type="entry name" value="FAD-bd_oxidored_4_C"/>
</dbReference>
<dbReference type="PROSITE" id="PS51387">
    <property type="entry name" value="FAD_PCMH"/>
    <property type="match status" value="1"/>
</dbReference>
<dbReference type="InterPro" id="IPR016167">
    <property type="entry name" value="FAD-bd_PCMH_sub1"/>
</dbReference>
<dbReference type="Gene3D" id="3.30.43.10">
    <property type="entry name" value="Uridine Diphospho-n-acetylenolpyruvylglucosamine Reductase, domain 2"/>
    <property type="match status" value="1"/>
</dbReference>
<dbReference type="Pfam" id="PF01565">
    <property type="entry name" value="FAD_binding_4"/>
    <property type="match status" value="1"/>
</dbReference>
<dbReference type="SUPFAM" id="SSF56176">
    <property type="entry name" value="FAD-binding/transporter-associated domain-like"/>
    <property type="match status" value="1"/>
</dbReference>
<dbReference type="PANTHER" id="PTHR11748:SF114">
    <property type="entry name" value="ARYL-ALCOHOL OXIDASE VANILLYL-ALCOHOL OXIDASE (AFU_ORTHOLOGUE AFUA_3G09500)-RELATED"/>
    <property type="match status" value="1"/>
</dbReference>
<dbReference type="Proteomes" id="UP000234275">
    <property type="component" value="Unassembled WGS sequence"/>
</dbReference>
<evidence type="ECO:0000256" key="1">
    <source>
        <dbReference type="ARBA" id="ARBA00001974"/>
    </source>
</evidence>
<sequence>MSPSAFPVPKEPSELVPLLTESHHSGIPIRLASAAENAKSHYKSNSTVSGITPRDEDLPTLPPGIERAQFNVAITDLESLVGSENVELNTQPLNDGWYMEHPNTHDAFHLLDPTNTVSSAAVYPSSTEEVSAVVKWANHHEIPLWPISIGRNLGYGGAAPRVRGSVVVDLGRRMNEVLKIDSVQLCCLVEPGVSYFKLYEEVQKSGYPLWIDTPDIGGGSVLGNAVDRGMGYTPMADHFANHCGLEVVLPNGNVLRTGMGALPGPNGQDNPTWQAFQYGYGPYIDGIFTQSNFGIVTKMGMWLMPETDHLTFVVAFPEEEDLPEIIETVRQLMAKEIIQGSPQLRHVIQELTATGINRDELYPGDGQVPSDVIRLHASTLPCGDCSWVLYATLYGTPSQIQSDLTTAKSAFAQCPGSRVLLPCDLPKSHYIHSCANVSSGVPEIRGLECLNWKHNGAHLFFSPICPPKGDDIRTIYGIVSRIHRDHGLDIFPTFCVALREIHLIINIIYDRASLSEKQRAETVMTRMIDECAAAGYGDYRTHILFADQVAGAYSWNNHVLLKFHENMKDMLDEKGILAPGRNGIWPRKYREGLIANGFRS</sequence>
<evidence type="ECO:0000313" key="7">
    <source>
        <dbReference type="Proteomes" id="UP000234275"/>
    </source>
</evidence>
<gene>
    <name evidence="6" type="ORF">P170DRAFT_448044</name>
</gene>
<dbReference type="RefSeq" id="XP_024703611.1">
    <property type="nucleotide sequence ID" value="XM_024850937.1"/>
</dbReference>
<dbReference type="OrthoDB" id="5332616at2759"/>
<keyword evidence="7" id="KW-1185">Reference proteome</keyword>
<keyword evidence="2" id="KW-0285">Flavoprotein</keyword>
<dbReference type="STRING" id="1392250.A0A2I2G615"/>
<dbReference type="VEuPathDB" id="FungiDB:P170DRAFT_448044"/>
<comment type="caution">
    <text evidence="6">The sequence shown here is derived from an EMBL/GenBank/DDBJ whole genome shotgun (WGS) entry which is preliminary data.</text>
</comment>
<dbReference type="Pfam" id="PF02913">
    <property type="entry name" value="FAD-oxidase_C"/>
    <property type="match status" value="1"/>
</dbReference>
<dbReference type="GO" id="GO:0008720">
    <property type="term" value="F:D-lactate dehydrogenase (NAD+) activity"/>
    <property type="evidence" value="ECO:0007669"/>
    <property type="project" value="TreeGrafter"/>
</dbReference>
<dbReference type="InterPro" id="IPR016171">
    <property type="entry name" value="Vanillyl_alc_oxidase_C-sub2"/>
</dbReference>
<dbReference type="GeneID" id="36558636"/>
<keyword evidence="4" id="KW-0560">Oxidoreductase</keyword>
<dbReference type="InterPro" id="IPR036318">
    <property type="entry name" value="FAD-bd_PCMH-like_sf"/>
</dbReference>
<proteinExistence type="predicted"/>
<dbReference type="InterPro" id="IPR016170">
    <property type="entry name" value="Cytok_DH_C_sf"/>
</dbReference>
<dbReference type="InterPro" id="IPR016164">
    <property type="entry name" value="FAD-linked_Oxase-like_C"/>
</dbReference>
<dbReference type="AlphaFoldDB" id="A0A2I2G615"/>
<dbReference type="InterPro" id="IPR016169">
    <property type="entry name" value="FAD-bd_PCMH_sub2"/>
</dbReference>
<dbReference type="InterPro" id="IPR006094">
    <property type="entry name" value="Oxid_FAD_bind_N"/>
</dbReference>
<dbReference type="GO" id="GO:1903457">
    <property type="term" value="P:lactate catabolic process"/>
    <property type="evidence" value="ECO:0007669"/>
    <property type="project" value="TreeGrafter"/>
</dbReference>
<name>A0A2I2G615_9EURO</name>
<keyword evidence="3" id="KW-0274">FAD</keyword>
<comment type="cofactor">
    <cofactor evidence="1">
        <name>FAD</name>
        <dbReference type="ChEBI" id="CHEBI:57692"/>
    </cofactor>
</comment>
<dbReference type="Gene3D" id="3.40.462.10">
    <property type="entry name" value="FAD-linked oxidases, C-terminal domain"/>
    <property type="match status" value="1"/>
</dbReference>
<dbReference type="GO" id="GO:0071949">
    <property type="term" value="F:FAD binding"/>
    <property type="evidence" value="ECO:0007669"/>
    <property type="project" value="InterPro"/>
</dbReference>
<feature type="domain" description="FAD-binding PCMH-type" evidence="5">
    <location>
        <begin position="114"/>
        <end position="306"/>
    </location>
</feature>